<dbReference type="NCBIfam" id="TIGR03590">
    <property type="entry name" value="PseG"/>
    <property type="match status" value="1"/>
</dbReference>
<dbReference type="Gene3D" id="3.40.50.2000">
    <property type="entry name" value="Glycogen Phosphorylase B"/>
    <property type="match status" value="1"/>
</dbReference>
<dbReference type="AlphaFoldDB" id="A0A2N7KFN9"/>
<comment type="caution">
    <text evidence="3">The sequence shown here is derived from an EMBL/GenBank/DDBJ whole genome shotgun (WGS) entry which is preliminary data.</text>
</comment>
<evidence type="ECO:0000313" key="4">
    <source>
        <dbReference type="Proteomes" id="UP000235406"/>
    </source>
</evidence>
<feature type="binding site" evidence="2">
    <location>
        <position position="168"/>
    </location>
    <ligand>
        <name>substrate</name>
    </ligand>
</feature>
<evidence type="ECO:0000313" key="3">
    <source>
        <dbReference type="EMBL" id="PMM74515.1"/>
    </source>
</evidence>
<gene>
    <name evidence="3" type="ORF">BCT49_23950</name>
</gene>
<organism evidence="3 4">
    <name type="scientific">Vibrio lentus</name>
    <dbReference type="NCBI Taxonomy" id="136468"/>
    <lineage>
        <taxon>Bacteria</taxon>
        <taxon>Pseudomonadati</taxon>
        <taxon>Pseudomonadota</taxon>
        <taxon>Gammaproteobacteria</taxon>
        <taxon>Vibrionales</taxon>
        <taxon>Vibrionaceae</taxon>
        <taxon>Vibrio</taxon>
    </lineage>
</organism>
<name>A0A2N7KFN9_9VIBR</name>
<evidence type="ECO:0000256" key="1">
    <source>
        <dbReference type="PIRSR" id="PIRSR620023-1"/>
    </source>
</evidence>
<dbReference type="EMBL" id="MCZK01000055">
    <property type="protein sequence ID" value="PMM74515.1"/>
    <property type="molecule type" value="Genomic_DNA"/>
</dbReference>
<keyword evidence="3" id="KW-0378">Hydrolase</keyword>
<dbReference type="Gene3D" id="3.40.50.11190">
    <property type="match status" value="1"/>
</dbReference>
<reference evidence="4" key="1">
    <citation type="submission" date="2016-07" db="EMBL/GenBank/DDBJ databases">
        <title>Nontailed viruses are major unrecognized killers of bacteria in the ocean.</title>
        <authorList>
            <person name="Kauffman K."/>
            <person name="Hussain F."/>
            <person name="Yang J."/>
            <person name="Arevalo P."/>
            <person name="Brown J."/>
            <person name="Cutler M."/>
            <person name="Kelly L."/>
            <person name="Polz M.F."/>
        </authorList>
    </citation>
    <scope>NUCLEOTIDE SEQUENCE [LARGE SCALE GENOMIC DNA]</scope>
    <source>
        <strain evidence="4">10N.261.46.F8</strain>
    </source>
</reference>
<proteinExistence type="predicted"/>
<dbReference type="OrthoDB" id="9788924at2"/>
<feature type="binding site" evidence="2">
    <location>
        <position position="268"/>
    </location>
    <ligand>
        <name>substrate</name>
    </ligand>
</feature>
<dbReference type="Proteomes" id="UP000235406">
    <property type="component" value="Unassembled WGS sequence"/>
</dbReference>
<sequence>MKVTFRVDASLFIGSGHVMRCLVLADILESKGFSVCFACLPQAGDMIAYICDRGFDILELTPSCLKMTPCHSADYKAWLQRSVEEDANDFLSKVDSSEWVIVDHYALDHEWESIIIGKLSCAILSIDDLNREHCSDIILDQNLWPNISKRYSDCSATKLLGPEYALLRESFSTLRDSSRDSISNQLLVFFGGTDPTNECEKFILAANEFKRLPFNTILITGRINPRFDALIKLNQNSNVSIYKNLESFDLSLSNSKYAIGASGVSNWERFCLRVPASIVSVAENQVILSNYLSDLGFVEYLGEGITTSTDTYVLELARLCEKWDYIKPFSDFEVDGFGANKVVQIMESFCRETKSN</sequence>
<dbReference type="RefSeq" id="WP_102434337.1">
    <property type="nucleotide sequence ID" value="NZ_CAWNVI010000055.1"/>
</dbReference>
<dbReference type="GO" id="GO:0016787">
    <property type="term" value="F:hydrolase activity"/>
    <property type="evidence" value="ECO:0007669"/>
    <property type="project" value="UniProtKB-KW"/>
</dbReference>
<dbReference type="InterPro" id="IPR020023">
    <property type="entry name" value="PseG"/>
</dbReference>
<protein>
    <submittedName>
        <fullName evidence="3">UDP-2,4-diacetamido-2,4, 6-trideoxy-beta-L-altropyranose hydrolase</fullName>
    </submittedName>
</protein>
<evidence type="ECO:0000256" key="2">
    <source>
        <dbReference type="PIRSR" id="PIRSR620023-2"/>
    </source>
</evidence>
<accession>A0A2N7KFN9</accession>
<feature type="active site" description="Proton acceptor" evidence="1">
    <location>
        <position position="17"/>
    </location>
</feature>